<keyword evidence="16" id="KW-1185">Reference proteome</keyword>
<dbReference type="InterPro" id="IPR058752">
    <property type="entry name" value="RDRP_C_head"/>
</dbReference>
<proteinExistence type="inferred from homology"/>
<comment type="similarity">
    <text evidence="1 9">Belongs to the RdRP family.</text>
</comment>
<evidence type="ECO:0000256" key="9">
    <source>
        <dbReference type="RuleBase" id="RU363098"/>
    </source>
</evidence>
<keyword evidence="5 9" id="KW-0694">RNA-binding</keyword>
<evidence type="ECO:0000256" key="3">
    <source>
        <dbReference type="ARBA" id="ARBA00022679"/>
    </source>
</evidence>
<gene>
    <name evidence="15" type="ORF">ACJRO7_016226</name>
</gene>
<dbReference type="GO" id="GO:0031047">
    <property type="term" value="P:regulatory ncRNA-mediated gene silencing"/>
    <property type="evidence" value="ECO:0007669"/>
    <property type="project" value="UniProtKB-KW"/>
</dbReference>
<evidence type="ECO:0000259" key="14">
    <source>
        <dbReference type="Pfam" id="PF26253"/>
    </source>
</evidence>
<dbReference type="EMBL" id="JBJKBG010000003">
    <property type="protein sequence ID" value="KAL3747407.1"/>
    <property type="molecule type" value="Genomic_DNA"/>
</dbReference>
<evidence type="ECO:0000259" key="11">
    <source>
        <dbReference type="Pfam" id="PF05183"/>
    </source>
</evidence>
<dbReference type="PANTHER" id="PTHR23079:SF55">
    <property type="entry name" value="RNA-DIRECTED RNA POLYMERASE"/>
    <property type="match status" value="1"/>
</dbReference>
<evidence type="ECO:0000256" key="7">
    <source>
        <dbReference type="ARBA" id="ARBA00048744"/>
    </source>
</evidence>
<dbReference type="GO" id="GO:0003723">
    <property type="term" value="F:RNA binding"/>
    <property type="evidence" value="ECO:0007669"/>
    <property type="project" value="UniProtKB-KW"/>
</dbReference>
<evidence type="ECO:0000256" key="2">
    <source>
        <dbReference type="ARBA" id="ARBA00022484"/>
    </source>
</evidence>
<dbReference type="Pfam" id="PF05183">
    <property type="entry name" value="RdRP"/>
    <property type="match status" value="1"/>
</dbReference>
<comment type="function">
    <text evidence="8 9">Probably involved in the RNA silencing pathway and required for the generation of small interfering RNAs (siRNAs).</text>
</comment>
<comment type="caution">
    <text evidence="15">The sequence shown here is derived from an EMBL/GenBank/DDBJ whole genome shotgun (WGS) entry which is preliminary data.</text>
</comment>
<feature type="domain" description="RDRP core" evidence="11">
    <location>
        <begin position="233"/>
        <end position="845"/>
    </location>
</feature>
<comment type="catalytic activity">
    <reaction evidence="7 9">
        <text>RNA(n) + a ribonucleoside 5'-triphosphate = RNA(n+1) + diphosphate</text>
        <dbReference type="Rhea" id="RHEA:21248"/>
        <dbReference type="Rhea" id="RHEA-COMP:14527"/>
        <dbReference type="Rhea" id="RHEA-COMP:17342"/>
        <dbReference type="ChEBI" id="CHEBI:33019"/>
        <dbReference type="ChEBI" id="CHEBI:61557"/>
        <dbReference type="ChEBI" id="CHEBI:140395"/>
        <dbReference type="EC" id="2.7.7.48"/>
    </reaction>
</comment>
<protein>
    <recommendedName>
        <fullName evidence="9">RNA-dependent RNA polymerase</fullName>
        <ecNumber evidence="9">2.7.7.48</ecNumber>
    </recommendedName>
</protein>
<dbReference type="Pfam" id="PF26252">
    <property type="entry name" value="RdRP_helical"/>
    <property type="match status" value="1"/>
</dbReference>
<feature type="region of interest" description="Disordered" evidence="10">
    <location>
        <begin position="87"/>
        <end position="112"/>
    </location>
</feature>
<dbReference type="Proteomes" id="UP001634007">
    <property type="component" value="Unassembled WGS sequence"/>
</dbReference>
<evidence type="ECO:0000313" key="15">
    <source>
        <dbReference type="EMBL" id="KAL3747407.1"/>
    </source>
</evidence>
<dbReference type="GO" id="GO:0003968">
    <property type="term" value="F:RNA-directed RNA polymerase activity"/>
    <property type="evidence" value="ECO:0007669"/>
    <property type="project" value="UniProtKB-KW"/>
</dbReference>
<evidence type="ECO:0000256" key="10">
    <source>
        <dbReference type="SAM" id="MobiDB-lite"/>
    </source>
</evidence>
<evidence type="ECO:0000259" key="12">
    <source>
        <dbReference type="Pfam" id="PF26249"/>
    </source>
</evidence>
<evidence type="ECO:0000256" key="5">
    <source>
        <dbReference type="ARBA" id="ARBA00022884"/>
    </source>
</evidence>
<organism evidence="15 16">
    <name type="scientific">Eucalyptus globulus</name>
    <name type="common">Tasmanian blue gum</name>
    <dbReference type="NCBI Taxonomy" id="34317"/>
    <lineage>
        <taxon>Eukaryota</taxon>
        <taxon>Viridiplantae</taxon>
        <taxon>Streptophyta</taxon>
        <taxon>Embryophyta</taxon>
        <taxon>Tracheophyta</taxon>
        <taxon>Spermatophyta</taxon>
        <taxon>Magnoliopsida</taxon>
        <taxon>eudicotyledons</taxon>
        <taxon>Gunneridae</taxon>
        <taxon>Pentapetalae</taxon>
        <taxon>rosids</taxon>
        <taxon>malvids</taxon>
        <taxon>Myrtales</taxon>
        <taxon>Myrtaceae</taxon>
        <taxon>Myrtoideae</taxon>
        <taxon>Eucalypteae</taxon>
        <taxon>Eucalyptus</taxon>
    </lineage>
</organism>
<evidence type="ECO:0000256" key="4">
    <source>
        <dbReference type="ARBA" id="ARBA00022695"/>
    </source>
</evidence>
<evidence type="ECO:0000256" key="8">
    <source>
        <dbReference type="ARBA" id="ARBA00093763"/>
    </source>
</evidence>
<reference evidence="15 16" key="1">
    <citation type="submission" date="2024-11" db="EMBL/GenBank/DDBJ databases">
        <title>Chromosome-level genome assembly of Eucalyptus globulus Labill. provides insights into its genome evolution.</title>
        <authorList>
            <person name="Li X."/>
        </authorList>
    </citation>
    <scope>NUCLEOTIDE SEQUENCE [LARGE SCALE GENOMIC DNA]</scope>
    <source>
        <strain evidence="15">CL2024</strain>
        <tissue evidence="15">Fresh tender leaves</tissue>
    </source>
</reference>
<feature type="domain" description="RDRP3-5 N-terminal" evidence="12">
    <location>
        <begin position="22"/>
        <end position="83"/>
    </location>
</feature>
<dbReference type="InterPro" id="IPR007855">
    <property type="entry name" value="RDRP"/>
</dbReference>
<evidence type="ECO:0000256" key="6">
    <source>
        <dbReference type="ARBA" id="ARBA00023158"/>
    </source>
</evidence>
<evidence type="ECO:0000259" key="13">
    <source>
        <dbReference type="Pfam" id="PF26252"/>
    </source>
</evidence>
<evidence type="ECO:0000256" key="1">
    <source>
        <dbReference type="ARBA" id="ARBA00005762"/>
    </source>
</evidence>
<dbReference type="PANTHER" id="PTHR23079">
    <property type="entry name" value="RNA-DEPENDENT RNA POLYMERASE"/>
    <property type="match status" value="1"/>
</dbReference>
<dbReference type="Pfam" id="PF26253">
    <property type="entry name" value="RdRP_head"/>
    <property type="match status" value="1"/>
</dbReference>
<accession>A0ABD3L797</accession>
<keyword evidence="4 9" id="KW-0548">Nucleotidyltransferase</keyword>
<dbReference type="InterPro" id="IPR058697">
    <property type="entry name" value="RDRP3-5_N"/>
</dbReference>
<dbReference type="Pfam" id="PF26249">
    <property type="entry name" value="4HB_RdRP3_N"/>
    <property type="match status" value="1"/>
</dbReference>
<dbReference type="InterPro" id="IPR057596">
    <property type="entry name" value="RDRP_core"/>
</dbReference>
<keyword evidence="3 9" id="KW-0808">Transferase</keyword>
<evidence type="ECO:0000313" key="16">
    <source>
        <dbReference type="Proteomes" id="UP001634007"/>
    </source>
</evidence>
<name>A0ABD3L797_EUCGL</name>
<dbReference type="AlphaFoldDB" id="A0ABD3L797"/>
<keyword evidence="6 9" id="KW-0943">RNA-mediated gene silencing</keyword>
<feature type="compositionally biased region" description="Polar residues" evidence="10">
    <location>
        <begin position="92"/>
        <end position="112"/>
    </location>
</feature>
<keyword evidence="2 9" id="KW-0696">RNA-directed RNA polymerase</keyword>
<sequence length="989" mass="110903">MNAPPPPPSSPSAPPSLFVPLPLPVEDAIRRICSDQNQPPPNARTRRKLAALGEEAALRVLWATAATKIKWSIDGLICHIIENGAGSPLSPSPSKTARMSLSDQSPAHSPVMNSRDNGFASSPVRDQQIGRLPIWETGSGPAVSPHMKALSELEFRKAFLILNYIGEGNLEDAIDSDTIRWLKDLRMFEFEAAVWNAIGQYHVKKDDRCLRVDWACERTHFYHCHVSPQGCYRFKGPYLNKTRTLLQKALGDENVLLVKLADKNTDDTDTMYKKIAKEGIPVGLRRYKFFVFKDGGKEEKKRDPTTSPVKCYFVCMECEALKEKKTVHEARCFFMHAHTVSSISRYMIRLSLILSKTISLEVDWNRVTIERIEDKDCKNKEGNCIYDKKGKPLIHTDGTGFVSEDIALKCVGNIFKGRGVIASAFKRFAGCGDDEQIPKEGICEPPLLIQCRLFNDGRAVKGTLLLNKQLPPHTIHIRPSMIKVEKDPELSDIRTVNALEIVHTSNKPKPAYLSKILIALLSYGGVPNEFLLGMVECALGDANSVFSSKRAALRVSVNHGEKDGFTAARMILSGIPLDETYLQNRLSSLMNDEKKSLKGGRIPIPDSYYLMGTADPTGILKSDEVCIILDSGQISGKVLVYRNPGLHFGDIHLLNATYVEALETKVGNSKYAIFFPTSGPRSLADEIAGGDFDGDMYWVSRNPQLLKYFTPSQPWVSASAAQDMNCKKPIDLSFEELEDELIDLWLNTRFNPSYTVGVAADSWQALMDRFLTLGSDQVDEKRQVERNLCQLIDIYYDALDAPKNSGLKIEVPKSLKAETFPHYMGKDKSISFHSYSILGVIFDKVESYQADIPTAKGIWKLPYFDVETPRDCRMEWERHYTEYRSEMVAALGEGAEGKNSSADNVINKYKQLLYGAPEFEESPRKEEDIFNEALAIYNITYDYAMRRNDVGKCGFAWRVAGPALCRIYAIKQEQKLIVCLPSVLKEIFS</sequence>
<feature type="domain" description="RDRP helical" evidence="13">
    <location>
        <begin position="145"/>
        <end position="209"/>
    </location>
</feature>
<dbReference type="InterPro" id="IPR058751">
    <property type="entry name" value="RDRP_helical"/>
</dbReference>
<dbReference type="EC" id="2.7.7.48" evidence="9"/>
<feature type="domain" description="RDRP C-terminal head" evidence="14">
    <location>
        <begin position="894"/>
        <end position="979"/>
    </location>
</feature>